<dbReference type="EMBL" id="LR796163">
    <property type="protein sequence ID" value="CAB4122467.1"/>
    <property type="molecule type" value="Genomic_DNA"/>
</dbReference>
<organism evidence="2">
    <name type="scientific">uncultured Caudovirales phage</name>
    <dbReference type="NCBI Taxonomy" id="2100421"/>
    <lineage>
        <taxon>Viruses</taxon>
        <taxon>Duplodnaviria</taxon>
        <taxon>Heunggongvirae</taxon>
        <taxon>Uroviricota</taxon>
        <taxon>Caudoviricetes</taxon>
        <taxon>Peduoviridae</taxon>
        <taxon>Maltschvirus</taxon>
        <taxon>Maltschvirus maltsch</taxon>
    </lineage>
</organism>
<name>A0A6J5LDV7_9CAUD</name>
<accession>A0A6J5LDV7</accession>
<gene>
    <name evidence="2" type="ORF">UFOVP126_67</name>
    <name evidence="1" type="ORF">UFOVP37_17</name>
</gene>
<evidence type="ECO:0000313" key="2">
    <source>
        <dbReference type="EMBL" id="CAB4131356.1"/>
    </source>
</evidence>
<sequence length="69" mass="7744">MEYRIYLIKEIGNEDNIRLVRAGSKAQVLRHLVKDRFSIENPSTADVGDYVEAGVPIERVANNDNADAI</sequence>
<protein>
    <submittedName>
        <fullName evidence="2">Uncharacterized protein</fullName>
    </submittedName>
</protein>
<reference evidence="2" key="1">
    <citation type="submission" date="2020-04" db="EMBL/GenBank/DDBJ databases">
        <authorList>
            <person name="Chiriac C."/>
            <person name="Salcher M."/>
            <person name="Ghai R."/>
            <person name="Kavagutti S V."/>
        </authorList>
    </citation>
    <scope>NUCLEOTIDE SEQUENCE</scope>
</reference>
<proteinExistence type="predicted"/>
<dbReference type="EMBL" id="LR796241">
    <property type="protein sequence ID" value="CAB4131356.1"/>
    <property type="molecule type" value="Genomic_DNA"/>
</dbReference>
<evidence type="ECO:0000313" key="1">
    <source>
        <dbReference type="EMBL" id="CAB4122467.1"/>
    </source>
</evidence>